<dbReference type="InterPro" id="IPR003961">
    <property type="entry name" value="FN3_dom"/>
</dbReference>
<dbReference type="SMART" id="SM00060">
    <property type="entry name" value="FN3"/>
    <property type="match status" value="2"/>
</dbReference>
<dbReference type="Proteomes" id="UP000287033">
    <property type="component" value="Unassembled WGS sequence"/>
</dbReference>
<dbReference type="Pfam" id="PF00041">
    <property type="entry name" value="fn3"/>
    <property type="match status" value="1"/>
</dbReference>
<keyword evidence="4" id="KW-1185">Reference proteome</keyword>
<dbReference type="OrthoDB" id="9949315at2759"/>
<dbReference type="SUPFAM" id="SSF49265">
    <property type="entry name" value="Fibronectin type III"/>
    <property type="match status" value="1"/>
</dbReference>
<evidence type="ECO:0000256" key="1">
    <source>
        <dbReference type="SAM" id="MobiDB-lite"/>
    </source>
</evidence>
<dbReference type="GO" id="GO:0005737">
    <property type="term" value="C:cytoplasm"/>
    <property type="evidence" value="ECO:0007669"/>
    <property type="project" value="TreeGrafter"/>
</dbReference>
<comment type="caution">
    <text evidence="3">The sequence shown here is derived from an EMBL/GenBank/DDBJ whole genome shotgun (WGS) entry which is preliminary data.</text>
</comment>
<feature type="region of interest" description="Disordered" evidence="1">
    <location>
        <begin position="1"/>
        <end position="22"/>
    </location>
</feature>
<evidence type="ECO:0000259" key="2">
    <source>
        <dbReference type="PROSITE" id="PS50853"/>
    </source>
</evidence>
<dbReference type="Gene3D" id="2.60.40.10">
    <property type="entry name" value="Immunoglobulins"/>
    <property type="match status" value="2"/>
</dbReference>
<reference evidence="3 4" key="1">
    <citation type="journal article" date="2018" name="Nat. Ecol. Evol.">
        <title>Shark genomes provide insights into elasmobranch evolution and the origin of vertebrates.</title>
        <authorList>
            <person name="Hara Y"/>
            <person name="Yamaguchi K"/>
            <person name="Onimaru K"/>
            <person name="Kadota M"/>
            <person name="Koyanagi M"/>
            <person name="Keeley SD"/>
            <person name="Tatsumi K"/>
            <person name="Tanaka K"/>
            <person name="Motone F"/>
            <person name="Kageyama Y"/>
            <person name="Nozu R"/>
            <person name="Adachi N"/>
            <person name="Nishimura O"/>
            <person name="Nakagawa R"/>
            <person name="Tanegashima C"/>
            <person name="Kiyatake I"/>
            <person name="Matsumoto R"/>
            <person name="Murakumo K"/>
            <person name="Nishida K"/>
            <person name="Terakita A"/>
            <person name="Kuratani S"/>
            <person name="Sato K"/>
            <person name="Hyodo S Kuraku.S."/>
        </authorList>
    </citation>
    <scope>NUCLEOTIDE SEQUENCE [LARGE SCALE GENOMIC DNA]</scope>
</reference>
<dbReference type="Gene3D" id="2.60.120.920">
    <property type="match status" value="1"/>
</dbReference>
<dbReference type="InterPro" id="IPR043136">
    <property type="entry name" value="B30.2/SPRY_sf"/>
</dbReference>
<dbReference type="InterPro" id="IPR050617">
    <property type="entry name" value="E3_ligase_FN3/SPRY"/>
</dbReference>
<name>A0A401SD81_CHIPU</name>
<dbReference type="EMBL" id="BEZZ01000200">
    <property type="protein sequence ID" value="GCC28348.1"/>
    <property type="molecule type" value="Genomic_DNA"/>
</dbReference>
<feature type="compositionally biased region" description="Polar residues" evidence="1">
    <location>
        <begin position="10"/>
        <end position="22"/>
    </location>
</feature>
<dbReference type="AlphaFoldDB" id="A0A401SD81"/>
<accession>A0A401SD81</accession>
<dbReference type="PROSITE" id="PS50853">
    <property type="entry name" value="FN3"/>
    <property type="match status" value="1"/>
</dbReference>
<protein>
    <recommendedName>
        <fullName evidence="2">Fibronectin type-III domain-containing protein</fullName>
    </recommendedName>
</protein>
<sequence length="325" mass="36600">SEAAAPAHQVPQSPTVVPQEPNTATSTTITVYWTVGEEDVIDYFQVYYMDESEGNRQQSGSVTEEYKMAVKESYCTLDNLEPNRCYLVWVMAVNFAGCSLPSEKVTVRTVPAAPIINTEECTVCWDTATIRWTAPDLEAVEYFILEFHKQSDFKKSTFRSMAGLRVCEHTVTLQPMESFLFFVKAVNNLGTSDTSKPAVISTKNTRFRLNKETLPPHLQLSEDGTVIHFDELAMENESLLTEHRYEFLHNGASYDVLITDFPARIGVFVNCDIGQLSFFNAQSGQLLHAFQHQFTDFICPAFVVERPGFLTVCTGIEFPEFAKCS</sequence>
<dbReference type="PANTHER" id="PTHR24099:SF7">
    <property type="entry name" value="CARDIOMYOPATHY-ASSOCIATED PROTEIN 5"/>
    <property type="match status" value="1"/>
</dbReference>
<dbReference type="InterPro" id="IPR036116">
    <property type="entry name" value="FN3_sf"/>
</dbReference>
<feature type="non-terminal residue" evidence="3">
    <location>
        <position position="1"/>
    </location>
</feature>
<feature type="domain" description="Fibronectin type-III" evidence="2">
    <location>
        <begin position="10"/>
        <end position="112"/>
    </location>
</feature>
<dbReference type="CDD" id="cd00063">
    <property type="entry name" value="FN3"/>
    <property type="match status" value="2"/>
</dbReference>
<gene>
    <name evidence="3" type="ORF">chiPu_0006778</name>
</gene>
<evidence type="ECO:0000313" key="4">
    <source>
        <dbReference type="Proteomes" id="UP000287033"/>
    </source>
</evidence>
<dbReference type="InterPro" id="IPR013320">
    <property type="entry name" value="ConA-like_dom_sf"/>
</dbReference>
<evidence type="ECO:0000313" key="3">
    <source>
        <dbReference type="EMBL" id="GCC28348.1"/>
    </source>
</evidence>
<dbReference type="SUPFAM" id="SSF49899">
    <property type="entry name" value="Concanavalin A-like lectins/glucanases"/>
    <property type="match status" value="1"/>
</dbReference>
<dbReference type="STRING" id="137246.A0A401SD81"/>
<dbReference type="InterPro" id="IPR013783">
    <property type="entry name" value="Ig-like_fold"/>
</dbReference>
<proteinExistence type="predicted"/>
<organism evidence="3 4">
    <name type="scientific">Chiloscyllium punctatum</name>
    <name type="common">Brownbanded bambooshark</name>
    <name type="synonym">Hemiscyllium punctatum</name>
    <dbReference type="NCBI Taxonomy" id="137246"/>
    <lineage>
        <taxon>Eukaryota</taxon>
        <taxon>Metazoa</taxon>
        <taxon>Chordata</taxon>
        <taxon>Craniata</taxon>
        <taxon>Vertebrata</taxon>
        <taxon>Chondrichthyes</taxon>
        <taxon>Elasmobranchii</taxon>
        <taxon>Galeomorphii</taxon>
        <taxon>Galeoidea</taxon>
        <taxon>Orectolobiformes</taxon>
        <taxon>Hemiscylliidae</taxon>
        <taxon>Chiloscyllium</taxon>
    </lineage>
</organism>
<dbReference type="PANTHER" id="PTHR24099">
    <property type="entry name" value="E3 UBIQUITIN-PROTEIN LIGASE TRIM36-RELATED"/>
    <property type="match status" value="1"/>
</dbReference>
<dbReference type="OMA" id="QPCFALD"/>